<dbReference type="EMBL" id="CP129113">
    <property type="protein sequence ID" value="WLV25945.1"/>
    <property type="molecule type" value="Genomic_DNA"/>
</dbReference>
<proteinExistence type="predicted"/>
<name>A0ABY9KZ36_9BACI</name>
<dbReference type="Proteomes" id="UP001180087">
    <property type="component" value="Chromosome"/>
</dbReference>
<evidence type="ECO:0000313" key="2">
    <source>
        <dbReference type="EMBL" id="WLV25945.1"/>
    </source>
</evidence>
<dbReference type="InterPro" id="IPR041401">
    <property type="entry name" value="TseB-like_dom"/>
</dbReference>
<dbReference type="Pfam" id="PF17881">
    <property type="entry name" value="TseB"/>
    <property type="match status" value="1"/>
</dbReference>
<organism evidence="2 3">
    <name type="scientific">Aciduricibacillus chroicocephali</name>
    <dbReference type="NCBI Taxonomy" id="3054939"/>
    <lineage>
        <taxon>Bacteria</taxon>
        <taxon>Bacillati</taxon>
        <taxon>Bacillota</taxon>
        <taxon>Bacilli</taxon>
        <taxon>Bacillales</taxon>
        <taxon>Bacillaceae</taxon>
        <taxon>Aciduricibacillus</taxon>
    </lineage>
</organism>
<accession>A0ABY9KZ36</accession>
<evidence type="ECO:0000259" key="1">
    <source>
        <dbReference type="Pfam" id="PF17881"/>
    </source>
</evidence>
<feature type="domain" description="Cell wall elongation regulator TseB-like" evidence="1">
    <location>
        <begin position="45"/>
        <end position="88"/>
    </location>
</feature>
<dbReference type="SUPFAM" id="SSF54403">
    <property type="entry name" value="Cystatin/monellin"/>
    <property type="match status" value="2"/>
</dbReference>
<evidence type="ECO:0000313" key="3">
    <source>
        <dbReference type="Proteomes" id="UP001180087"/>
    </source>
</evidence>
<keyword evidence="3" id="KW-1185">Reference proteome</keyword>
<sequence length="170" mass="19026">MRRNSLTWGKLIVFAIAVLLVATCIAAALIYNQVLNDKTKGFAAAEKTAIRKAGLSEVIQVDRFDSKKSYYIVQGKDKKGKGKFVFIPMAKKEKPAIIDDKDIYAEGKVKEIWRESCSSCTFVKTSAAMIANEPLWEITYKDGSGHYGFAYFSMKDGTATEQFRLSNTIR</sequence>
<dbReference type="RefSeq" id="WP_348029736.1">
    <property type="nucleotide sequence ID" value="NZ_CP129113.1"/>
</dbReference>
<dbReference type="InterPro" id="IPR046350">
    <property type="entry name" value="Cystatin_sf"/>
</dbReference>
<dbReference type="Gene3D" id="3.10.450.40">
    <property type="match status" value="2"/>
</dbReference>
<reference evidence="2" key="1">
    <citation type="submission" date="2023-06" db="EMBL/GenBank/DDBJ databases">
        <title>A Treasure from Seagulls: Isolation and Description of Aciduricobacillus qingdaonensis gen. nov., sp. nov., a Rare Obligately Uric Acid-utilizing Member in the Family Bacillaceae.</title>
        <authorList>
            <person name="Liu W."/>
            <person name="Wang B."/>
        </authorList>
    </citation>
    <scope>NUCLEOTIDE SEQUENCE</scope>
    <source>
        <strain evidence="2">44XB</strain>
    </source>
</reference>
<gene>
    <name evidence="2" type="ORF">QR721_07040</name>
</gene>
<protein>
    <submittedName>
        <fullName evidence="2">DUF5590 domain-containing protein</fullName>
    </submittedName>
</protein>